<reference evidence="1" key="1">
    <citation type="submission" date="2021-06" db="EMBL/GenBank/DDBJ databases">
        <authorList>
            <person name="Kallberg Y."/>
            <person name="Tangrot J."/>
            <person name="Rosling A."/>
        </authorList>
    </citation>
    <scope>NUCLEOTIDE SEQUENCE</scope>
    <source>
        <strain evidence="1">IL203A</strain>
    </source>
</reference>
<sequence length="113" mass="12914">MLNLKYNLNLFSLSKNSQVTIVKKEIIDISIELFWNTNDLSATFVEPLEFTTVLNYGCTTIKNLDEPDTILLNRNSYKKITNSDIHDLISSINNVFLEEVITLIAITDNDIDD</sequence>
<dbReference type="Proteomes" id="UP000789702">
    <property type="component" value="Unassembled WGS sequence"/>
</dbReference>
<evidence type="ECO:0000313" key="2">
    <source>
        <dbReference type="Proteomes" id="UP000789702"/>
    </source>
</evidence>
<protein>
    <submittedName>
        <fullName evidence="1">5772_t:CDS:1</fullName>
    </submittedName>
</protein>
<gene>
    <name evidence="1" type="ORF">DHETER_LOCUS5233</name>
</gene>
<comment type="caution">
    <text evidence="1">The sequence shown here is derived from an EMBL/GenBank/DDBJ whole genome shotgun (WGS) entry which is preliminary data.</text>
</comment>
<accession>A0ACA9LWQ7</accession>
<dbReference type="EMBL" id="CAJVPU010005687">
    <property type="protein sequence ID" value="CAG8551184.1"/>
    <property type="molecule type" value="Genomic_DNA"/>
</dbReference>
<organism evidence="1 2">
    <name type="scientific">Dentiscutata heterogama</name>
    <dbReference type="NCBI Taxonomy" id="1316150"/>
    <lineage>
        <taxon>Eukaryota</taxon>
        <taxon>Fungi</taxon>
        <taxon>Fungi incertae sedis</taxon>
        <taxon>Mucoromycota</taxon>
        <taxon>Glomeromycotina</taxon>
        <taxon>Glomeromycetes</taxon>
        <taxon>Diversisporales</taxon>
        <taxon>Gigasporaceae</taxon>
        <taxon>Dentiscutata</taxon>
    </lineage>
</organism>
<name>A0ACA9LWQ7_9GLOM</name>
<proteinExistence type="predicted"/>
<keyword evidence="2" id="KW-1185">Reference proteome</keyword>
<evidence type="ECO:0000313" key="1">
    <source>
        <dbReference type="EMBL" id="CAG8551184.1"/>
    </source>
</evidence>